<proteinExistence type="predicted"/>
<comment type="caution">
    <text evidence="3">The sequence shown here is derived from an EMBL/GenBank/DDBJ whole genome shotgun (WGS) entry which is preliminary data.</text>
</comment>
<dbReference type="SUPFAM" id="SSF51905">
    <property type="entry name" value="FAD/NAD(P)-binding domain"/>
    <property type="match status" value="1"/>
</dbReference>
<dbReference type="PANTHER" id="PTHR13847:SF281">
    <property type="entry name" value="FAD DEPENDENT OXIDOREDUCTASE DOMAIN-CONTAINING PROTEIN"/>
    <property type="match status" value="1"/>
</dbReference>
<dbReference type="GO" id="GO:0005737">
    <property type="term" value="C:cytoplasm"/>
    <property type="evidence" value="ECO:0007669"/>
    <property type="project" value="TreeGrafter"/>
</dbReference>
<dbReference type="Proteomes" id="UP000295525">
    <property type="component" value="Unassembled WGS sequence"/>
</dbReference>
<evidence type="ECO:0000256" key="1">
    <source>
        <dbReference type="ARBA" id="ARBA00023002"/>
    </source>
</evidence>
<evidence type="ECO:0000313" key="3">
    <source>
        <dbReference type="EMBL" id="TCT09562.1"/>
    </source>
</evidence>
<dbReference type="EMBL" id="SMAJ01000003">
    <property type="protein sequence ID" value="TCT09562.1"/>
    <property type="molecule type" value="Genomic_DNA"/>
</dbReference>
<dbReference type="Gene3D" id="3.30.9.10">
    <property type="entry name" value="D-Amino Acid Oxidase, subunit A, domain 2"/>
    <property type="match status" value="1"/>
</dbReference>
<dbReference type="InterPro" id="IPR036188">
    <property type="entry name" value="FAD/NAD-bd_sf"/>
</dbReference>
<dbReference type="Pfam" id="PF01266">
    <property type="entry name" value="DAO"/>
    <property type="match status" value="1"/>
</dbReference>
<gene>
    <name evidence="3" type="ORF">EDC26_103181</name>
</gene>
<dbReference type="InterPro" id="IPR006076">
    <property type="entry name" value="FAD-dep_OxRdtase"/>
</dbReference>
<feature type="domain" description="FAD dependent oxidoreductase" evidence="2">
    <location>
        <begin position="36"/>
        <end position="386"/>
    </location>
</feature>
<evidence type="ECO:0000259" key="2">
    <source>
        <dbReference type="Pfam" id="PF01266"/>
    </source>
</evidence>
<dbReference type="RefSeq" id="WP_165930920.1">
    <property type="nucleotide sequence ID" value="NZ_SMAJ01000003.1"/>
</dbReference>
<evidence type="ECO:0000313" key="4">
    <source>
        <dbReference type="Proteomes" id="UP000295525"/>
    </source>
</evidence>
<keyword evidence="1" id="KW-0560">Oxidoreductase</keyword>
<dbReference type="GO" id="GO:0016491">
    <property type="term" value="F:oxidoreductase activity"/>
    <property type="evidence" value="ECO:0007669"/>
    <property type="project" value="UniProtKB-KW"/>
</dbReference>
<accession>A0A4R3M8X8</accession>
<name>A0A4R3M8X8_9BURK</name>
<reference evidence="3 4" key="1">
    <citation type="submission" date="2019-03" db="EMBL/GenBank/DDBJ databases">
        <title>Genomic Encyclopedia of Type Strains, Phase IV (KMG-IV): sequencing the most valuable type-strain genomes for metagenomic binning, comparative biology and taxonomic classification.</title>
        <authorList>
            <person name="Goeker M."/>
        </authorList>
    </citation>
    <scope>NUCLEOTIDE SEQUENCE [LARGE SCALE GENOMIC DNA]</scope>
    <source>
        <strain evidence="3 4">DSM 24591</strain>
    </source>
</reference>
<protein>
    <submittedName>
        <fullName evidence="3">Glycine/D-amino acid oxidase-like deaminating enzyme</fullName>
    </submittedName>
</protein>
<organism evidence="3 4">
    <name type="scientific">Paralcaligenes ureilyticus</name>
    <dbReference type="NCBI Taxonomy" id="627131"/>
    <lineage>
        <taxon>Bacteria</taxon>
        <taxon>Pseudomonadati</taxon>
        <taxon>Pseudomonadota</taxon>
        <taxon>Betaproteobacteria</taxon>
        <taxon>Burkholderiales</taxon>
        <taxon>Alcaligenaceae</taxon>
        <taxon>Paralcaligenes</taxon>
    </lineage>
</organism>
<keyword evidence="4" id="KW-1185">Reference proteome</keyword>
<dbReference type="PANTHER" id="PTHR13847">
    <property type="entry name" value="SARCOSINE DEHYDROGENASE-RELATED"/>
    <property type="match status" value="1"/>
</dbReference>
<dbReference type="AlphaFoldDB" id="A0A4R3M8X8"/>
<dbReference type="Gene3D" id="3.50.50.60">
    <property type="entry name" value="FAD/NAD(P)-binding domain"/>
    <property type="match status" value="1"/>
</dbReference>
<sequence length="436" mass="48582">MTGLGGLFHPDFAIRPYWWDETPPVDERNPVPAVVDVAIVGSGYCGLAAGLELARKGLKVAVLDSGRIGEGASTRNGGMVSGGLKVPEAMRAKLGEERFSHMVRDSVASFTHFESFLKREGFDVQYERCGRFTGAHSPGAYLRQERQATNLVGEMGLTVRMVPKARQREEIGSDFYHGGMVVEESGGINPGRYHRALREAYKAAGGTLHGFAKVDKIEQRAGQFALATSRGNLRADQVFVATNGYSGEVMPYLRKRIIPITSFVIATEEISPALVRELNPNKRMLVDTKRILYWYRLTPDHRRIIFGGRASFRDVNERESARSLHQFMCGIWPQVQDTRITHAWKGNVAFTFDHLPHMGVHAGVHYAGGCQGAGVSMATYLGYQTAMKMLDPQRAPCGFDSLPFPSNPLYYGNPWFLPIVGNYYRVLDRMEQRTGW</sequence>